<dbReference type="GO" id="GO:0042597">
    <property type="term" value="C:periplasmic space"/>
    <property type="evidence" value="ECO:0007669"/>
    <property type="project" value="UniProtKB-SubCell"/>
</dbReference>
<keyword evidence="2" id="KW-0479">Metal-binding</keyword>
<dbReference type="PROSITE" id="PS51318">
    <property type="entry name" value="TAT"/>
    <property type="match status" value="1"/>
</dbReference>
<evidence type="ECO:0000313" key="10">
    <source>
        <dbReference type="Proteomes" id="UP000484255"/>
    </source>
</evidence>
<dbReference type="AlphaFoldDB" id="A0A7C9PJL3"/>
<feature type="region of interest" description="Disordered" evidence="5">
    <location>
        <begin position="423"/>
        <end position="518"/>
    </location>
</feature>
<dbReference type="Pfam" id="PF07731">
    <property type="entry name" value="Cu-oxidase_2"/>
    <property type="match status" value="1"/>
</dbReference>
<keyword evidence="10" id="KW-1185">Reference proteome</keyword>
<evidence type="ECO:0000259" key="8">
    <source>
        <dbReference type="Pfam" id="PF07732"/>
    </source>
</evidence>
<keyword evidence="3" id="KW-0560">Oxidoreductase</keyword>
<dbReference type="GO" id="GO:0005507">
    <property type="term" value="F:copper ion binding"/>
    <property type="evidence" value="ECO:0007669"/>
    <property type="project" value="InterPro"/>
</dbReference>
<dbReference type="InterPro" id="IPR011706">
    <property type="entry name" value="Cu-oxidase_C"/>
</dbReference>
<dbReference type="CDD" id="cd13860">
    <property type="entry name" value="CuRO_1_2dMco_1"/>
    <property type="match status" value="1"/>
</dbReference>
<comment type="subcellular location">
    <subcellularLocation>
        <location evidence="1">Periplasm</location>
    </subcellularLocation>
</comment>
<dbReference type="SUPFAM" id="SSF49503">
    <property type="entry name" value="Cupredoxins"/>
    <property type="match status" value="2"/>
</dbReference>
<evidence type="ECO:0000256" key="4">
    <source>
        <dbReference type="ARBA" id="ARBA00023008"/>
    </source>
</evidence>
<feature type="signal peptide" evidence="6">
    <location>
        <begin position="1"/>
        <end position="41"/>
    </location>
</feature>
<dbReference type="CDD" id="cd04202">
    <property type="entry name" value="CuRO_D2_2dMcoN_like"/>
    <property type="match status" value="1"/>
</dbReference>
<comment type="caution">
    <text evidence="9">The sequence shown here is derived from an EMBL/GenBank/DDBJ whole genome shotgun (WGS) entry which is preliminary data.</text>
</comment>
<feature type="compositionally biased region" description="Low complexity" evidence="5">
    <location>
        <begin position="456"/>
        <end position="468"/>
    </location>
</feature>
<organism evidence="9 10">
    <name type="scientific">Ideonella livida</name>
    <dbReference type="NCBI Taxonomy" id="2707176"/>
    <lineage>
        <taxon>Bacteria</taxon>
        <taxon>Pseudomonadati</taxon>
        <taxon>Pseudomonadota</taxon>
        <taxon>Betaproteobacteria</taxon>
        <taxon>Burkholderiales</taxon>
        <taxon>Sphaerotilaceae</taxon>
        <taxon>Ideonella</taxon>
    </lineage>
</organism>
<dbReference type="InterPro" id="IPR002355">
    <property type="entry name" value="Cu_oxidase_Cu_BS"/>
</dbReference>
<dbReference type="Pfam" id="PF07732">
    <property type="entry name" value="Cu-oxidase_3"/>
    <property type="match status" value="1"/>
</dbReference>
<accession>A0A7C9PJL3</accession>
<evidence type="ECO:0000256" key="2">
    <source>
        <dbReference type="ARBA" id="ARBA00022723"/>
    </source>
</evidence>
<dbReference type="InterPro" id="IPR011707">
    <property type="entry name" value="Cu-oxidase-like_N"/>
</dbReference>
<reference evidence="9 10" key="1">
    <citation type="submission" date="2020-02" db="EMBL/GenBank/DDBJ databases">
        <title>Ideonella bacterium strain TBM-1.</title>
        <authorList>
            <person name="Chen W.-M."/>
        </authorList>
    </citation>
    <scope>NUCLEOTIDE SEQUENCE [LARGE SCALE GENOMIC DNA]</scope>
    <source>
        <strain evidence="9 10">TBM-1</strain>
    </source>
</reference>
<dbReference type="Proteomes" id="UP000484255">
    <property type="component" value="Unassembled WGS sequence"/>
</dbReference>
<dbReference type="InterPro" id="IPR006311">
    <property type="entry name" value="TAT_signal"/>
</dbReference>
<feature type="domain" description="Plastocyanin-like" evidence="7">
    <location>
        <begin position="238"/>
        <end position="353"/>
    </location>
</feature>
<gene>
    <name evidence="9" type="ORF">G3A44_20815</name>
</gene>
<dbReference type="InterPro" id="IPR045087">
    <property type="entry name" value="Cu-oxidase_fam"/>
</dbReference>
<evidence type="ECO:0000256" key="3">
    <source>
        <dbReference type="ARBA" id="ARBA00023002"/>
    </source>
</evidence>
<evidence type="ECO:0000256" key="1">
    <source>
        <dbReference type="ARBA" id="ARBA00004418"/>
    </source>
</evidence>
<dbReference type="InterPro" id="IPR008972">
    <property type="entry name" value="Cupredoxin"/>
</dbReference>
<evidence type="ECO:0000313" key="9">
    <source>
        <dbReference type="EMBL" id="NDY93636.1"/>
    </source>
</evidence>
<keyword evidence="6" id="KW-0732">Signal</keyword>
<feature type="chain" id="PRO_5028927800" evidence="6">
    <location>
        <begin position="42"/>
        <end position="518"/>
    </location>
</feature>
<dbReference type="RefSeq" id="WP_163459667.1">
    <property type="nucleotide sequence ID" value="NZ_JAAGOH010000042.1"/>
</dbReference>
<evidence type="ECO:0000259" key="7">
    <source>
        <dbReference type="Pfam" id="PF07731"/>
    </source>
</evidence>
<sequence length="518" mass="55150">MTETSRPVAGALSRRQLFSRSAGLAGAAALATAALPRSALAALPELVSASGPGTAAPLVPPPVRGRAPYRPVVTLNGWTLPWRADAQGVKEFHLVAEPVDRELAPGMTARLWGYNGSSPGPTIEVVEGDRVRLFVTNRLPEAHAVHWHGQRLPAGMDGVAGLTQPAIPPGKTFVYEFTARRPGTFMYHPHADEMVQMAMGLYGMWVTHPREPNRHPLIDEVQRDFCILMGAFDIEPGASHPKVMTMTDFNLWTWNGRVFPGIDTLNVRQGDKVRLRVANLTMTNHPVHLHGHEFTVTATGGGPVPRSARYPDVTVDIGVGQSRDIEFIADEPGDWALHCHKSHHTMNAMGHDVPTLIGVDPAAVAPAIQQVVPDYMPMGHAGMHEMGEMEMPLPDNTLPMMTGTGPFGALGMGGMFTLLKVRPDQPHGDYRDPGPYRHPAGTVARDWTGPTPGPARPTSAATPAAAPGHEGHAGHTSHGSAPAPAPAPAGPTLQAHRPGVDRPATGASASGHRGHTGH</sequence>
<feature type="compositionally biased region" description="Basic and acidic residues" evidence="5">
    <location>
        <begin position="423"/>
        <end position="435"/>
    </location>
</feature>
<dbReference type="PANTHER" id="PTHR11709">
    <property type="entry name" value="MULTI-COPPER OXIDASE"/>
    <property type="match status" value="1"/>
</dbReference>
<keyword evidence="4" id="KW-0186">Copper</keyword>
<dbReference type="PANTHER" id="PTHR11709:SF394">
    <property type="entry name" value="FI03373P-RELATED"/>
    <property type="match status" value="1"/>
</dbReference>
<protein>
    <submittedName>
        <fullName evidence="9">Copper oxidase</fullName>
    </submittedName>
</protein>
<evidence type="ECO:0000256" key="6">
    <source>
        <dbReference type="SAM" id="SignalP"/>
    </source>
</evidence>
<evidence type="ECO:0000256" key="5">
    <source>
        <dbReference type="SAM" id="MobiDB-lite"/>
    </source>
</evidence>
<dbReference type="GO" id="GO:0016491">
    <property type="term" value="F:oxidoreductase activity"/>
    <property type="evidence" value="ECO:0007669"/>
    <property type="project" value="UniProtKB-KW"/>
</dbReference>
<dbReference type="PROSITE" id="PS00080">
    <property type="entry name" value="MULTICOPPER_OXIDASE2"/>
    <property type="match status" value="1"/>
</dbReference>
<dbReference type="EMBL" id="JAAGOH010000042">
    <property type="protein sequence ID" value="NDY93636.1"/>
    <property type="molecule type" value="Genomic_DNA"/>
</dbReference>
<name>A0A7C9PJL3_9BURK</name>
<dbReference type="Gene3D" id="2.60.40.420">
    <property type="entry name" value="Cupredoxins - blue copper proteins"/>
    <property type="match status" value="1"/>
</dbReference>
<feature type="domain" description="Plastocyanin-like" evidence="8">
    <location>
        <begin position="103"/>
        <end position="211"/>
    </location>
</feature>
<proteinExistence type="predicted"/>